<sequence length="104" mass="11662">MGRFTCPDCGKHRLIEKLVDVTLYKEVIELRDVDPIGTGDTVVADYGPLGEKGIMGGEIDYYFCDDCGSILGKHICQAGFFEWLREQGIWADPEMDALEENENV</sequence>
<comment type="caution">
    <text evidence="1">The sequence shown here is derived from an EMBL/GenBank/DDBJ whole genome shotgun (WGS) entry which is preliminary data.</text>
</comment>
<reference evidence="1" key="1">
    <citation type="journal article" date="2015" name="Nature">
        <title>Complex archaea that bridge the gap between prokaryotes and eukaryotes.</title>
        <authorList>
            <person name="Spang A."/>
            <person name="Saw J.H."/>
            <person name="Jorgensen S.L."/>
            <person name="Zaremba-Niedzwiedzka K."/>
            <person name="Martijn J."/>
            <person name="Lind A.E."/>
            <person name="van Eijk R."/>
            <person name="Schleper C."/>
            <person name="Guy L."/>
            <person name="Ettema T.J."/>
        </authorList>
    </citation>
    <scope>NUCLEOTIDE SEQUENCE</scope>
</reference>
<gene>
    <name evidence="1" type="ORF">LCGC14_2062970</name>
</gene>
<organism evidence="1">
    <name type="scientific">marine sediment metagenome</name>
    <dbReference type="NCBI Taxonomy" id="412755"/>
    <lineage>
        <taxon>unclassified sequences</taxon>
        <taxon>metagenomes</taxon>
        <taxon>ecological metagenomes</taxon>
    </lineage>
</organism>
<protein>
    <submittedName>
        <fullName evidence="1">Uncharacterized protein</fullName>
    </submittedName>
</protein>
<dbReference type="EMBL" id="LAZR01024590">
    <property type="protein sequence ID" value="KKL74625.1"/>
    <property type="molecule type" value="Genomic_DNA"/>
</dbReference>
<proteinExistence type="predicted"/>
<dbReference type="AlphaFoldDB" id="A0A0F9GZ36"/>
<name>A0A0F9GZ36_9ZZZZ</name>
<evidence type="ECO:0000313" key="1">
    <source>
        <dbReference type="EMBL" id="KKL74625.1"/>
    </source>
</evidence>
<accession>A0A0F9GZ36</accession>